<evidence type="ECO:0000313" key="8">
    <source>
        <dbReference type="EMBL" id="GMM33303.1"/>
    </source>
</evidence>
<dbReference type="SUPFAM" id="SSF55347">
    <property type="entry name" value="Glyceraldehyde-3-phosphate dehydrogenase-like, C-terminal domain"/>
    <property type="match status" value="1"/>
</dbReference>
<comment type="catalytic activity">
    <reaction evidence="5">
        <text>D-xylose + NADP(+) = D-xylono-1,5-lactone + NADPH + H(+)</text>
        <dbReference type="Rhea" id="RHEA:22000"/>
        <dbReference type="ChEBI" id="CHEBI:15378"/>
        <dbReference type="ChEBI" id="CHEBI:15867"/>
        <dbReference type="ChEBI" id="CHEBI:53455"/>
        <dbReference type="ChEBI" id="CHEBI:57783"/>
        <dbReference type="ChEBI" id="CHEBI:58349"/>
        <dbReference type="EC" id="1.1.1.179"/>
    </reaction>
</comment>
<accession>A0AAV5QEP1</accession>
<dbReference type="InterPro" id="IPR055170">
    <property type="entry name" value="GFO_IDH_MocA-like_dom"/>
</dbReference>
<dbReference type="Proteomes" id="UP001360560">
    <property type="component" value="Unassembled WGS sequence"/>
</dbReference>
<evidence type="ECO:0000313" key="9">
    <source>
        <dbReference type="Proteomes" id="UP001360560"/>
    </source>
</evidence>
<sequence>MSLPTLRWAVLGTGFISTQFVQDICEEKAAPKANHIISVIGVSTTAKGEKFANEYVVNGQAKPKILSYEEAITDKDVDIVYIGLPHTSHYEWTIKSLEAGKHVLCEKPLAVNRKQSLEMVELARSKKLFLMEAVWTRFFPIILELQKLIHEDKIIGDLNRMVCDFSIDMGLDKLGPESRVKNPKYAGGALLDIGVYTLTFWRLFLDDQFGRDTTKFEVKSFQTIENGIDVVSSAIIKHADGKSAICINSFLNNSPKEMVRIDGEKGTVYIGGDRRLLSEPSWYKIEFKPETGLAPIEKTVSKGAINGLIHEADACAKDIAEGKTESSICPLDETLLVMEVLDEIRAQNGLKFPEIKYE</sequence>
<dbReference type="Gene3D" id="3.40.50.720">
    <property type="entry name" value="NAD(P)-binding Rossmann-like Domain"/>
    <property type="match status" value="1"/>
</dbReference>
<dbReference type="EMBL" id="BTFZ01000001">
    <property type="protein sequence ID" value="GMM33303.1"/>
    <property type="molecule type" value="Genomic_DNA"/>
</dbReference>
<dbReference type="GO" id="GO:0000166">
    <property type="term" value="F:nucleotide binding"/>
    <property type="evidence" value="ECO:0007669"/>
    <property type="project" value="InterPro"/>
</dbReference>
<proteinExistence type="inferred from homology"/>
<gene>
    <name evidence="8" type="ORF">DASC09_006280</name>
</gene>
<dbReference type="Gene3D" id="3.30.360.10">
    <property type="entry name" value="Dihydrodipicolinate Reductase, domain 2"/>
    <property type="match status" value="1"/>
</dbReference>
<comment type="similarity">
    <text evidence="1">Belongs to the Gfo/Idh/MocA family.</text>
</comment>
<dbReference type="PANTHER" id="PTHR22604:SF105">
    <property type="entry name" value="TRANS-1,2-DIHYDROBENZENE-1,2-DIOL DEHYDROGENASE"/>
    <property type="match status" value="1"/>
</dbReference>
<dbReference type="Pfam" id="PF01408">
    <property type="entry name" value="GFO_IDH_MocA"/>
    <property type="match status" value="1"/>
</dbReference>
<keyword evidence="9" id="KW-1185">Reference proteome</keyword>
<comment type="caution">
    <text evidence="8">The sequence shown here is derived from an EMBL/GenBank/DDBJ whole genome shotgun (WGS) entry which is preliminary data.</text>
</comment>
<dbReference type="InterPro" id="IPR036291">
    <property type="entry name" value="NAD(P)-bd_dom_sf"/>
</dbReference>
<evidence type="ECO:0000256" key="4">
    <source>
        <dbReference type="ARBA" id="ARBA00042988"/>
    </source>
</evidence>
<dbReference type="GeneID" id="90071282"/>
<dbReference type="SUPFAM" id="SSF51735">
    <property type="entry name" value="NAD(P)-binding Rossmann-fold domains"/>
    <property type="match status" value="1"/>
</dbReference>
<evidence type="ECO:0000256" key="5">
    <source>
        <dbReference type="ARBA" id="ARBA00049233"/>
    </source>
</evidence>
<reference evidence="8 9" key="1">
    <citation type="journal article" date="2023" name="Elife">
        <title>Identification of key yeast species and microbe-microbe interactions impacting larval growth of Drosophila in the wild.</title>
        <authorList>
            <person name="Mure A."/>
            <person name="Sugiura Y."/>
            <person name="Maeda R."/>
            <person name="Honda K."/>
            <person name="Sakurai N."/>
            <person name="Takahashi Y."/>
            <person name="Watada M."/>
            <person name="Katoh T."/>
            <person name="Gotoh A."/>
            <person name="Gotoh Y."/>
            <person name="Taniguchi I."/>
            <person name="Nakamura K."/>
            <person name="Hayashi T."/>
            <person name="Katayama T."/>
            <person name="Uemura T."/>
            <person name="Hattori Y."/>
        </authorList>
    </citation>
    <scope>NUCLEOTIDE SEQUENCE [LARGE SCALE GENOMIC DNA]</scope>
    <source>
        <strain evidence="8 9">SC-9</strain>
    </source>
</reference>
<dbReference type="RefSeq" id="XP_064850303.1">
    <property type="nucleotide sequence ID" value="XM_064994231.1"/>
</dbReference>
<dbReference type="PANTHER" id="PTHR22604">
    <property type="entry name" value="OXIDOREDUCTASES"/>
    <property type="match status" value="1"/>
</dbReference>
<feature type="domain" description="Gfo/Idh/MocA-like oxidoreductase N-terminal" evidence="6">
    <location>
        <begin position="6"/>
        <end position="131"/>
    </location>
</feature>
<feature type="domain" description="GFO/IDH/MocA-like oxidoreductase" evidence="7">
    <location>
        <begin position="144"/>
        <end position="268"/>
    </location>
</feature>
<dbReference type="Pfam" id="PF22725">
    <property type="entry name" value="GFO_IDH_MocA_C3"/>
    <property type="match status" value="1"/>
</dbReference>
<dbReference type="InterPro" id="IPR050984">
    <property type="entry name" value="Gfo/Idh/MocA_domain"/>
</dbReference>
<evidence type="ECO:0000256" key="1">
    <source>
        <dbReference type="ARBA" id="ARBA00010928"/>
    </source>
</evidence>
<dbReference type="EC" id="1.1.1.179" evidence="3"/>
<dbReference type="GO" id="GO:0047837">
    <property type="term" value="F:D-xylose 1-dehydrogenase (NADP+) activity"/>
    <property type="evidence" value="ECO:0007669"/>
    <property type="project" value="UniProtKB-EC"/>
</dbReference>
<evidence type="ECO:0000256" key="3">
    <source>
        <dbReference type="ARBA" id="ARBA00038984"/>
    </source>
</evidence>
<keyword evidence="2" id="KW-0560">Oxidoreductase</keyword>
<evidence type="ECO:0000256" key="2">
    <source>
        <dbReference type="ARBA" id="ARBA00023002"/>
    </source>
</evidence>
<protein>
    <recommendedName>
        <fullName evidence="3">D-xylose 1-dehydrogenase (NADP(+), D-xylono-1,5-lactone-forming)</fullName>
        <ecNumber evidence="3">1.1.1.179</ecNumber>
    </recommendedName>
    <alternativeName>
        <fullName evidence="4">D-xylose-NADP dehydrogenase</fullName>
    </alternativeName>
</protein>
<evidence type="ECO:0000259" key="7">
    <source>
        <dbReference type="Pfam" id="PF22725"/>
    </source>
</evidence>
<organism evidence="8 9">
    <name type="scientific">Saccharomycopsis crataegensis</name>
    <dbReference type="NCBI Taxonomy" id="43959"/>
    <lineage>
        <taxon>Eukaryota</taxon>
        <taxon>Fungi</taxon>
        <taxon>Dikarya</taxon>
        <taxon>Ascomycota</taxon>
        <taxon>Saccharomycotina</taxon>
        <taxon>Saccharomycetes</taxon>
        <taxon>Saccharomycopsidaceae</taxon>
        <taxon>Saccharomycopsis</taxon>
    </lineage>
</organism>
<name>A0AAV5QEP1_9ASCO</name>
<dbReference type="AlphaFoldDB" id="A0AAV5QEP1"/>
<dbReference type="InterPro" id="IPR000683">
    <property type="entry name" value="Gfo/Idh/MocA-like_OxRdtase_N"/>
</dbReference>
<evidence type="ECO:0000259" key="6">
    <source>
        <dbReference type="Pfam" id="PF01408"/>
    </source>
</evidence>